<organism evidence="2 3">
    <name type="scientific">Claviceps humidiphila</name>
    <dbReference type="NCBI Taxonomy" id="1294629"/>
    <lineage>
        <taxon>Eukaryota</taxon>
        <taxon>Fungi</taxon>
        <taxon>Dikarya</taxon>
        <taxon>Ascomycota</taxon>
        <taxon>Pezizomycotina</taxon>
        <taxon>Sordariomycetes</taxon>
        <taxon>Hypocreomycetidae</taxon>
        <taxon>Hypocreales</taxon>
        <taxon>Clavicipitaceae</taxon>
        <taxon>Claviceps</taxon>
    </lineage>
</organism>
<comment type="caution">
    <text evidence="2">The sequence shown here is derived from an EMBL/GenBank/DDBJ whole genome shotgun (WGS) entry which is preliminary data.</text>
</comment>
<protein>
    <submittedName>
        <fullName evidence="2">Uncharacterized protein</fullName>
    </submittedName>
</protein>
<dbReference type="AlphaFoldDB" id="A0A9P7TX29"/>
<gene>
    <name evidence="2" type="ORF">E4U13_002733</name>
</gene>
<reference evidence="2 3" key="1">
    <citation type="journal article" date="2020" name="bioRxiv">
        <title>Whole genome comparisons of ergot fungi reveals the divergence and evolution of species within the genus Claviceps are the result of varying mechanisms driving genome evolution and host range expansion.</title>
        <authorList>
            <person name="Wyka S.A."/>
            <person name="Mondo S.J."/>
            <person name="Liu M."/>
            <person name="Dettman J."/>
            <person name="Nalam V."/>
            <person name="Broders K.D."/>
        </authorList>
    </citation>
    <scope>NUCLEOTIDE SEQUENCE [LARGE SCALE GENOMIC DNA]</scope>
    <source>
        <strain evidence="2 3">LM576</strain>
    </source>
</reference>
<feature type="compositionally biased region" description="Basic and acidic residues" evidence="1">
    <location>
        <begin position="195"/>
        <end position="209"/>
    </location>
</feature>
<feature type="compositionally biased region" description="Low complexity" evidence="1">
    <location>
        <begin position="210"/>
        <end position="224"/>
    </location>
</feature>
<evidence type="ECO:0000313" key="2">
    <source>
        <dbReference type="EMBL" id="KAG6115485.1"/>
    </source>
</evidence>
<accession>A0A9P7TX29</accession>
<proteinExistence type="predicted"/>
<dbReference type="EMBL" id="SRQM01000221">
    <property type="protein sequence ID" value="KAG6115485.1"/>
    <property type="molecule type" value="Genomic_DNA"/>
</dbReference>
<evidence type="ECO:0000313" key="3">
    <source>
        <dbReference type="Proteomes" id="UP000732380"/>
    </source>
</evidence>
<evidence type="ECO:0000256" key="1">
    <source>
        <dbReference type="SAM" id="MobiDB-lite"/>
    </source>
</evidence>
<dbReference type="Proteomes" id="UP000732380">
    <property type="component" value="Unassembled WGS sequence"/>
</dbReference>
<name>A0A9P7TX29_9HYPO</name>
<feature type="region of interest" description="Disordered" evidence="1">
    <location>
        <begin position="195"/>
        <end position="251"/>
    </location>
</feature>
<sequence length="251" mass="28285">MAERKSPFTLRRTMIGAALSDGEIDLEKGITGDNNDENYLLQRSSPSNSRPWWTKAAMDGFVDTREAMIFLHIRDDEPFTVEYHLSYPSSDGHPFVKKIKYVLSEDKSLPSDALETMPNFSKSERRNLRNFATLKKKEKGRKRMKLDKLLSQAKVKEMKAKRFAADAKEMYDRYERMKEAKRLYDGWKEEIAREAAEKGDATMKGDSEATPKTSSSPPAMSSSAGQNSDHGGPIKSDATIVVDKSASTVTQ</sequence>
<keyword evidence="3" id="KW-1185">Reference proteome</keyword>